<dbReference type="EMBL" id="JABBGH010000001">
    <property type="protein sequence ID" value="NML64217.1"/>
    <property type="molecule type" value="Genomic_DNA"/>
</dbReference>
<accession>A0A7Y0ABP2</accession>
<feature type="chain" id="PRO_5030511404" evidence="1">
    <location>
        <begin position="26"/>
        <end position="225"/>
    </location>
</feature>
<sequence length="225" mass="23731">MTAFRNRPARLLTGPALLLALGLLAGCNKDEEVVAPSVANEAITTMTLTVTNAANASDTQTATWEQLLDAQGNPVASGPNYSQANLTLKANTTYNVAVGLLDKTQTPTFNVGEEIQERANIHSFFFQPLPTSQALVIPAPTGADTYPLPIPTPAPTGNPLNLTVNRTDRDTNNPALPVGLSDQFVTGAASTGYLRVVLRHQPNVKDGTYAPGSTDFDAGFKVAVQ</sequence>
<evidence type="ECO:0000256" key="1">
    <source>
        <dbReference type="SAM" id="SignalP"/>
    </source>
</evidence>
<name>A0A7Y0ABP2_9BACT</name>
<feature type="signal peptide" evidence="1">
    <location>
        <begin position="1"/>
        <end position="25"/>
    </location>
</feature>
<dbReference type="PROSITE" id="PS51257">
    <property type="entry name" value="PROKAR_LIPOPROTEIN"/>
    <property type="match status" value="1"/>
</dbReference>
<evidence type="ECO:0000313" key="3">
    <source>
        <dbReference type="Proteomes" id="UP000559626"/>
    </source>
</evidence>
<evidence type="ECO:0000313" key="2">
    <source>
        <dbReference type="EMBL" id="NML64217.1"/>
    </source>
</evidence>
<comment type="caution">
    <text evidence="2">The sequence shown here is derived from an EMBL/GenBank/DDBJ whole genome shotgun (WGS) entry which is preliminary data.</text>
</comment>
<dbReference type="RefSeq" id="WP_169529529.1">
    <property type="nucleotide sequence ID" value="NZ_JABBGH010000001.1"/>
</dbReference>
<keyword evidence="1" id="KW-0732">Signal</keyword>
<dbReference type="AlphaFoldDB" id="A0A7Y0ABP2"/>
<protein>
    <submittedName>
        <fullName evidence="2">Uncharacterized protein</fullName>
    </submittedName>
</protein>
<proteinExistence type="predicted"/>
<gene>
    <name evidence="2" type="ORF">HHL22_03265</name>
</gene>
<dbReference type="Proteomes" id="UP000559626">
    <property type="component" value="Unassembled WGS sequence"/>
</dbReference>
<organism evidence="2 3">
    <name type="scientific">Hymenobacter polaris</name>
    <dbReference type="NCBI Taxonomy" id="2682546"/>
    <lineage>
        <taxon>Bacteria</taxon>
        <taxon>Pseudomonadati</taxon>
        <taxon>Bacteroidota</taxon>
        <taxon>Cytophagia</taxon>
        <taxon>Cytophagales</taxon>
        <taxon>Hymenobacteraceae</taxon>
        <taxon>Hymenobacter</taxon>
    </lineage>
</organism>
<keyword evidence="3" id="KW-1185">Reference proteome</keyword>
<reference evidence="2 3" key="1">
    <citation type="submission" date="2020-04" db="EMBL/GenBank/DDBJ databases">
        <title>Hymenobacter polaris sp. nov., isolated from Arctic soil.</title>
        <authorList>
            <person name="Dahal R.H."/>
        </authorList>
    </citation>
    <scope>NUCLEOTIDE SEQUENCE [LARGE SCALE GENOMIC DNA]</scope>
    <source>
        <strain evidence="2 3">RP-2-7</strain>
    </source>
</reference>